<dbReference type="InterPro" id="IPR041681">
    <property type="entry name" value="PH_9"/>
</dbReference>
<organism evidence="4">
    <name type="scientific">Absidia glauca</name>
    <name type="common">Pin mould</name>
    <dbReference type="NCBI Taxonomy" id="4829"/>
    <lineage>
        <taxon>Eukaryota</taxon>
        <taxon>Fungi</taxon>
        <taxon>Fungi incertae sedis</taxon>
        <taxon>Mucoromycota</taxon>
        <taxon>Mucoromycotina</taxon>
        <taxon>Mucoromycetes</taxon>
        <taxon>Mucorales</taxon>
        <taxon>Cunninghamellaceae</taxon>
        <taxon>Absidia</taxon>
    </lineage>
</organism>
<dbReference type="Pfam" id="PF01369">
    <property type="entry name" value="Sec7"/>
    <property type="match status" value="1"/>
</dbReference>
<dbReference type="InterPro" id="IPR001849">
    <property type="entry name" value="PH_domain"/>
</dbReference>
<feature type="compositionally biased region" description="Low complexity" evidence="1">
    <location>
        <begin position="675"/>
        <end position="690"/>
    </location>
</feature>
<feature type="region of interest" description="Disordered" evidence="1">
    <location>
        <begin position="457"/>
        <end position="478"/>
    </location>
</feature>
<feature type="compositionally biased region" description="Low complexity" evidence="1">
    <location>
        <begin position="466"/>
        <end position="478"/>
    </location>
</feature>
<feature type="compositionally biased region" description="Basic and acidic residues" evidence="1">
    <location>
        <begin position="695"/>
        <end position="712"/>
    </location>
</feature>
<dbReference type="AlphaFoldDB" id="A0A163JAD8"/>
<dbReference type="OMA" id="MPAENTF"/>
<dbReference type="OrthoDB" id="430364at2759"/>
<keyword evidence="5" id="KW-1185">Reference proteome</keyword>
<dbReference type="SMART" id="SM00222">
    <property type="entry name" value="Sec7"/>
    <property type="match status" value="1"/>
</dbReference>
<evidence type="ECO:0000313" key="5">
    <source>
        <dbReference type="Proteomes" id="UP000078561"/>
    </source>
</evidence>
<dbReference type="InterPro" id="IPR035999">
    <property type="entry name" value="Sec7_dom_sf"/>
</dbReference>
<feature type="compositionally biased region" description="Polar residues" evidence="1">
    <location>
        <begin position="611"/>
        <end position="622"/>
    </location>
</feature>
<dbReference type="EMBL" id="LT552047">
    <property type="protein sequence ID" value="SAL98053.1"/>
    <property type="molecule type" value="Genomic_DNA"/>
</dbReference>
<dbReference type="PANTHER" id="PTHR10663">
    <property type="entry name" value="GUANYL-NUCLEOTIDE EXCHANGE FACTOR"/>
    <property type="match status" value="1"/>
</dbReference>
<dbReference type="Gene3D" id="2.30.29.30">
    <property type="entry name" value="Pleckstrin-homology domain (PH domain)/Phosphotyrosine-binding domain (PTB)"/>
    <property type="match status" value="1"/>
</dbReference>
<dbReference type="InterPro" id="IPR000904">
    <property type="entry name" value="Sec7_dom"/>
</dbReference>
<evidence type="ECO:0000259" key="3">
    <source>
        <dbReference type="PROSITE" id="PS50190"/>
    </source>
</evidence>
<proteinExistence type="predicted"/>
<dbReference type="Gene3D" id="1.10.1000.11">
    <property type="entry name" value="Arf Nucleotide-binding Site Opener,domain 2"/>
    <property type="match status" value="1"/>
</dbReference>
<dbReference type="SUPFAM" id="SSF48425">
    <property type="entry name" value="Sec7 domain"/>
    <property type="match status" value="1"/>
</dbReference>
<reference evidence="4" key="1">
    <citation type="submission" date="2016-04" db="EMBL/GenBank/DDBJ databases">
        <authorList>
            <person name="Evans L.H."/>
            <person name="Alamgir A."/>
            <person name="Owens N."/>
            <person name="Weber N.D."/>
            <person name="Virtaneva K."/>
            <person name="Barbian K."/>
            <person name="Babar A."/>
            <person name="Rosenke K."/>
        </authorList>
    </citation>
    <scope>NUCLEOTIDE SEQUENCE [LARGE SCALE GENOMIC DNA]</scope>
    <source>
        <strain evidence="4">CBS 101.48</strain>
    </source>
</reference>
<feature type="domain" description="SEC7" evidence="3">
    <location>
        <begin position="27"/>
        <end position="138"/>
    </location>
</feature>
<dbReference type="Proteomes" id="UP000078561">
    <property type="component" value="Unassembled WGS sequence"/>
</dbReference>
<feature type="compositionally biased region" description="Low complexity" evidence="1">
    <location>
        <begin position="594"/>
        <end position="610"/>
    </location>
</feature>
<dbReference type="GO" id="GO:0032012">
    <property type="term" value="P:regulation of ARF protein signal transduction"/>
    <property type="evidence" value="ECO:0007669"/>
    <property type="project" value="InterPro"/>
</dbReference>
<feature type="region of interest" description="Disordered" evidence="1">
    <location>
        <begin position="637"/>
        <end position="773"/>
    </location>
</feature>
<gene>
    <name evidence="4" type="primary">ABSGL_03580.1 scaffold 4609</name>
</gene>
<evidence type="ECO:0000313" key="4">
    <source>
        <dbReference type="EMBL" id="SAL98053.1"/>
    </source>
</evidence>
<name>A0A163JAD8_ABSGL</name>
<dbReference type="SUPFAM" id="SSF50729">
    <property type="entry name" value="PH domain-like"/>
    <property type="match status" value="1"/>
</dbReference>
<protein>
    <recommendedName>
        <fullName evidence="6">SEC7 domain-containing protein</fullName>
    </recommendedName>
</protein>
<dbReference type="SMART" id="SM00233">
    <property type="entry name" value="PH"/>
    <property type="match status" value="1"/>
</dbReference>
<dbReference type="Pfam" id="PF15410">
    <property type="entry name" value="PH_9"/>
    <property type="match status" value="1"/>
</dbReference>
<feature type="compositionally biased region" description="Polar residues" evidence="1">
    <location>
        <begin position="637"/>
        <end position="649"/>
    </location>
</feature>
<dbReference type="PANTHER" id="PTHR10663:SF405">
    <property type="entry name" value="ARF GUANINE NUCLEOTIDE EXCHANGE FACTOR SYT1"/>
    <property type="match status" value="1"/>
</dbReference>
<evidence type="ECO:0008006" key="6">
    <source>
        <dbReference type="Google" id="ProtNLM"/>
    </source>
</evidence>
<sequence>MAGSNSDNEKNSDLSTTNIPTDFASQLQQFDFKDEAIDTALRKLLANVLLPKEAQQIDRAMEDFAKHYHGCNPSLTDNPDPIYAVAFSILLLHTDAHNKNVKRKMNKDTFIRRTRLIEGGDTVYSEVLDVMYDNIVFSEFTYAHDQQDKSSSWFSKKSSQPNITLLHDLYPKLEQLMPTTNTFSYKPSPKSVINILNIHQSIEDASTLRLAGVRGRQQQRQQQQSDGDDTYTVRVCKGGIFERKYDLTHGGKRAPARGWRPFGMILSGNQIMFFADLTTFGSWLDSQQQLIGVNTSLDSPSSPTSAKHLIQNQSSFSSNASSNASTPTTLTSFSTISSAQSYPINSTSDLPMVVSSATPISSPRSSTSTTSIITSATASSSSSTLHLRPVQIVSLSDAICLYDDAYQKYPNVFRLVTGDGQQFLIRGDSPEDVDDWIQKINYMAAMKTTGVRLRPKTLNSDESDMTPSTSHPQHQQQHPLPGVHYYYQHHQDPLHPSWAKRESKAKSKVISLSEKLAEHRRLLAKDEQLRNQLVVLTPMQKTTRDRMLLFADTIGKRILDQRIAIQRLECYREYIERELFYYQSIKTHGRPLISHNNSGDSSNSSNSNNNTQGKANSRNTISRKLSAPLPFYSGLLQTRSATPPATTDSPRLFGMTLAPNDIDTETPAMRIPNRSSSLLMSLSCGGSNSSTTKTIQDEPSQHESLEGSHDDSTPPSQYQNPRVADVVRVSRQRSQSNPVPLVQTTDDDPNDSPSLEVPTVKKNRDRSVSEVTTDDEDFSIVVAHGEKDSLVNHVDRIVDVV</sequence>
<evidence type="ECO:0000259" key="2">
    <source>
        <dbReference type="PROSITE" id="PS50003"/>
    </source>
</evidence>
<dbReference type="FunFam" id="1.10.1000.11:FF:000002">
    <property type="entry name" value="Cytohesin 1"/>
    <property type="match status" value="1"/>
</dbReference>
<accession>A0A163JAD8</accession>
<dbReference type="PROSITE" id="PS50003">
    <property type="entry name" value="PH_DOMAIN"/>
    <property type="match status" value="1"/>
</dbReference>
<dbReference type="InterPro" id="IPR011993">
    <property type="entry name" value="PH-like_dom_sf"/>
</dbReference>
<dbReference type="STRING" id="4829.A0A163JAD8"/>
<feature type="region of interest" description="Disordered" evidence="1">
    <location>
        <begin position="592"/>
        <end position="622"/>
    </location>
</feature>
<feature type="compositionally biased region" description="Polar residues" evidence="1">
    <location>
        <begin position="732"/>
        <end position="744"/>
    </location>
</feature>
<dbReference type="PROSITE" id="PS50190">
    <property type="entry name" value="SEC7"/>
    <property type="match status" value="1"/>
</dbReference>
<dbReference type="GO" id="GO:0005085">
    <property type="term" value="F:guanyl-nucleotide exchange factor activity"/>
    <property type="evidence" value="ECO:0007669"/>
    <property type="project" value="InterPro"/>
</dbReference>
<dbReference type="InterPro" id="IPR023394">
    <property type="entry name" value="Sec7_C_sf"/>
</dbReference>
<evidence type="ECO:0000256" key="1">
    <source>
        <dbReference type="SAM" id="MobiDB-lite"/>
    </source>
</evidence>
<feature type="domain" description="PH" evidence="2">
    <location>
        <begin position="234"/>
        <end position="445"/>
    </location>
</feature>
<dbReference type="InParanoid" id="A0A163JAD8"/>